<reference evidence="1 2" key="1">
    <citation type="submission" date="2015-05" db="EMBL/GenBank/DDBJ databases">
        <title>Distinctive expansion of gene families associated with plant cell wall degradation and secondary metabolism in the genomes of grapevine trunk pathogens.</title>
        <authorList>
            <person name="Lawrence D.P."/>
            <person name="Travadon R."/>
            <person name="Rolshausen P.E."/>
            <person name="Baumgartner K."/>
        </authorList>
    </citation>
    <scope>NUCLEOTIDE SEQUENCE [LARGE SCALE GENOMIC DNA]</scope>
    <source>
        <strain evidence="1">DA912</strain>
    </source>
</reference>
<name>A0A0G2FCI1_9PEZI</name>
<proteinExistence type="predicted"/>
<dbReference type="Proteomes" id="UP000034680">
    <property type="component" value="Unassembled WGS sequence"/>
</dbReference>
<evidence type="ECO:0000313" key="2">
    <source>
        <dbReference type="Proteomes" id="UP000034680"/>
    </source>
</evidence>
<dbReference type="EMBL" id="LCUC01000353">
    <property type="protein sequence ID" value="KKY31874.1"/>
    <property type="molecule type" value="Genomic_DNA"/>
</dbReference>
<keyword evidence="2" id="KW-1185">Reference proteome</keyword>
<accession>A0A0G2FCI1</accession>
<comment type="caution">
    <text evidence="1">The sequence shown here is derived from an EMBL/GenBank/DDBJ whole genome shotgun (WGS) entry which is preliminary data.</text>
</comment>
<gene>
    <name evidence="1" type="ORF">UCDDA912_g08163</name>
</gene>
<organism evidence="1 2">
    <name type="scientific">Diaporthe ampelina</name>
    <dbReference type="NCBI Taxonomy" id="1214573"/>
    <lineage>
        <taxon>Eukaryota</taxon>
        <taxon>Fungi</taxon>
        <taxon>Dikarya</taxon>
        <taxon>Ascomycota</taxon>
        <taxon>Pezizomycotina</taxon>
        <taxon>Sordariomycetes</taxon>
        <taxon>Sordariomycetidae</taxon>
        <taxon>Diaporthales</taxon>
        <taxon>Diaporthaceae</taxon>
        <taxon>Diaporthe</taxon>
    </lineage>
</organism>
<sequence length="116" mass="12272">MAFVDDHIVKLCANLDILPGPGGTLGIESLSFVFPLLLCLAVEGPDYVKKEKNMVKSFQTGNTTTTQDMPSPGHLLVAPLISDGFPALATAAYLLAAELRRILAVDSIAGVLEYLG</sequence>
<dbReference type="AlphaFoldDB" id="A0A0G2FCI1"/>
<protein>
    <submittedName>
        <fullName evidence="1">Uncharacterized protein</fullName>
    </submittedName>
</protein>
<reference evidence="1 2" key="2">
    <citation type="submission" date="2015-05" db="EMBL/GenBank/DDBJ databases">
        <authorList>
            <person name="Morales-Cruz A."/>
            <person name="Amrine K.C."/>
            <person name="Cantu D."/>
        </authorList>
    </citation>
    <scope>NUCLEOTIDE SEQUENCE [LARGE SCALE GENOMIC DNA]</scope>
    <source>
        <strain evidence="1">DA912</strain>
    </source>
</reference>
<dbReference type="OrthoDB" id="109543at2759"/>
<evidence type="ECO:0000313" key="1">
    <source>
        <dbReference type="EMBL" id="KKY31874.1"/>
    </source>
</evidence>